<dbReference type="SUPFAM" id="SSF57756">
    <property type="entry name" value="Retrovirus zinc finger-like domains"/>
    <property type="match status" value="1"/>
</dbReference>
<feature type="region of interest" description="Disordered" evidence="1">
    <location>
        <begin position="446"/>
        <end position="471"/>
    </location>
</feature>
<dbReference type="OrthoDB" id="117862at2759"/>
<dbReference type="Proteomes" id="UP000440732">
    <property type="component" value="Unassembled WGS sequence"/>
</dbReference>
<dbReference type="Proteomes" id="UP000433483">
    <property type="component" value="Unassembled WGS sequence"/>
</dbReference>
<feature type="compositionally biased region" description="Basic and acidic residues" evidence="1">
    <location>
        <begin position="1"/>
        <end position="26"/>
    </location>
</feature>
<dbReference type="GO" id="GO:0008270">
    <property type="term" value="F:zinc ion binding"/>
    <property type="evidence" value="ECO:0007669"/>
    <property type="project" value="InterPro"/>
</dbReference>
<evidence type="ECO:0000313" key="10">
    <source>
        <dbReference type="Proteomes" id="UP000441208"/>
    </source>
</evidence>
<feature type="compositionally biased region" description="Basic and acidic residues" evidence="1">
    <location>
        <begin position="384"/>
        <end position="408"/>
    </location>
</feature>
<evidence type="ECO:0000256" key="1">
    <source>
        <dbReference type="SAM" id="MobiDB-lite"/>
    </source>
</evidence>
<feature type="compositionally biased region" description="Low complexity" evidence="1">
    <location>
        <begin position="360"/>
        <end position="371"/>
    </location>
</feature>
<evidence type="ECO:0000313" key="11">
    <source>
        <dbReference type="Proteomes" id="UP000460718"/>
    </source>
</evidence>
<dbReference type="Proteomes" id="UP000441208">
    <property type="component" value="Unassembled WGS sequence"/>
</dbReference>
<proteinExistence type="predicted"/>
<feature type="region of interest" description="Disordered" evidence="1">
    <location>
        <begin position="514"/>
        <end position="542"/>
    </location>
</feature>
<feature type="compositionally biased region" description="Basic and acidic residues" evidence="1">
    <location>
        <begin position="446"/>
        <end position="469"/>
    </location>
</feature>
<feature type="region of interest" description="Disordered" evidence="1">
    <location>
        <begin position="1"/>
        <end position="28"/>
    </location>
</feature>
<comment type="caution">
    <text evidence="2">The sequence shown here is derived from an EMBL/GenBank/DDBJ whole genome shotgun (WGS) entry which is preliminary data.</text>
</comment>
<dbReference type="EMBL" id="QXGA01000364">
    <property type="protein sequence ID" value="KAE9147181.1"/>
    <property type="molecule type" value="Genomic_DNA"/>
</dbReference>
<dbReference type="Proteomes" id="UP000429523">
    <property type="component" value="Unassembled WGS sequence"/>
</dbReference>
<accession>A0A6A3F3N5</accession>
<evidence type="ECO:0000313" key="9">
    <source>
        <dbReference type="Proteomes" id="UP000440732"/>
    </source>
</evidence>
<evidence type="ECO:0000313" key="5">
    <source>
        <dbReference type="EMBL" id="KAE9147181.1"/>
    </source>
</evidence>
<dbReference type="EMBL" id="QXGF01000684">
    <property type="protein sequence ID" value="KAE8936848.1"/>
    <property type="molecule type" value="Genomic_DNA"/>
</dbReference>
<feature type="compositionally biased region" description="Basic and acidic residues" evidence="1">
    <location>
        <begin position="336"/>
        <end position="346"/>
    </location>
</feature>
<evidence type="ECO:0000313" key="2">
    <source>
        <dbReference type="EMBL" id="KAE8936848.1"/>
    </source>
</evidence>
<keyword evidence="8" id="KW-1185">Reference proteome</keyword>
<dbReference type="EMBL" id="QXFZ01000670">
    <property type="protein sequence ID" value="KAE9108546.1"/>
    <property type="molecule type" value="Genomic_DNA"/>
</dbReference>
<feature type="compositionally biased region" description="Basic and acidic residues" evidence="1">
    <location>
        <begin position="514"/>
        <end position="523"/>
    </location>
</feature>
<evidence type="ECO:0000313" key="7">
    <source>
        <dbReference type="Proteomes" id="UP000429523"/>
    </source>
</evidence>
<dbReference type="Proteomes" id="UP000460718">
    <property type="component" value="Unassembled WGS sequence"/>
</dbReference>
<organism evidence="2 7">
    <name type="scientific">Phytophthora fragariae</name>
    <dbReference type="NCBI Taxonomy" id="53985"/>
    <lineage>
        <taxon>Eukaryota</taxon>
        <taxon>Sar</taxon>
        <taxon>Stramenopiles</taxon>
        <taxon>Oomycota</taxon>
        <taxon>Peronosporomycetes</taxon>
        <taxon>Peronosporales</taxon>
        <taxon>Peronosporaceae</taxon>
        <taxon>Phytophthora</taxon>
    </lineage>
</organism>
<evidence type="ECO:0000313" key="3">
    <source>
        <dbReference type="EMBL" id="KAE8999437.1"/>
    </source>
</evidence>
<dbReference type="AlphaFoldDB" id="A0A6A3F3N5"/>
<protein>
    <recommendedName>
        <fullName evidence="12">CCHC-type domain-containing protein</fullName>
    </recommendedName>
</protein>
<evidence type="ECO:0000313" key="4">
    <source>
        <dbReference type="EMBL" id="KAE9108546.1"/>
    </source>
</evidence>
<feature type="compositionally biased region" description="Polar residues" evidence="1">
    <location>
        <begin position="349"/>
        <end position="359"/>
    </location>
</feature>
<dbReference type="InterPro" id="IPR036875">
    <property type="entry name" value="Znf_CCHC_sf"/>
</dbReference>
<dbReference type="EMBL" id="QXGB01000649">
    <property type="protein sequence ID" value="KAE9208140.1"/>
    <property type="molecule type" value="Genomic_DNA"/>
</dbReference>
<reference evidence="7 8" key="1">
    <citation type="submission" date="2018-08" db="EMBL/GenBank/DDBJ databases">
        <title>Genomic investigation of the strawberry pathogen Phytophthora fragariae indicates pathogenicity is determined by transcriptional variation in three key races.</title>
        <authorList>
            <person name="Adams T.M."/>
            <person name="Armitage A.D."/>
            <person name="Sobczyk M.K."/>
            <person name="Bates H.J."/>
            <person name="Dunwell J.M."/>
            <person name="Nellist C.F."/>
            <person name="Harrison R.J."/>
        </authorList>
    </citation>
    <scope>NUCLEOTIDE SEQUENCE [LARGE SCALE GENOMIC DNA]</scope>
    <source>
        <strain evidence="6 8">NOV-27</strain>
        <strain evidence="5 9">NOV-5</strain>
        <strain evidence="4 10">NOV-71</strain>
        <strain evidence="2 7">NOV-9</strain>
        <strain evidence="3 11">SCRP245</strain>
    </source>
</reference>
<sequence>MRARATRDEDLPDEAALHEGERRAAPADETLIQSIAAAVVRTLTAQPVVGQTDPLLEQSVGQSLPAPPPNPKSNLDSELVASVPTDAVTPYGTHTNTLADPRTPPPSAYESGAGTLSSKPVEPVAMEGWQAGQIQLASTKFDGRVGNWSRWKTEMQTIFHWRELLQLMQGREYFDEERARRDESWKKCYETRERKAHTEIVLSLHGDLLDRFKSDIETANPAQVWAALLPTYDGTQGTNAVYLKQDLYARRLHQGEQVTEYVGDLQQMRREFERMEITLAEGEMAGIVLSNAVAVYPSIANDHTQRVSRLRGGYDKYQRVQDDVNLLLVAERTARDQLSRENRDADQGVQRQVNLVTRNSSSGCEQQQQGGNKRRYNGGGGRGSGEKKRQDDEVARKRRDEIAEKKRHSECNACHQRGHWWKECPERKSTDPREICTMAGAVLRRVEKEQKDDRPADAQRDRQQDHPRVDFVGTHPVTLSVDRQRADVNSYSKIYTRHELAALVGRDVEERLGQARDTQREEQSVEYSPTSPTDADADSLHGATGLLPTRRVLVAISGRSDMVPPNKMEWIFDSGAQVNVTGDLALLNNVKNLKQVELLEGATGGFERVELEGAVLMPVVNEHSGDTETRLLENVRYSPGSKVNLISQTYMQFKCGYKLIVSDDQLVTLAGEADNEAEVCDAGRTVLHARGAPQQARAERTKAER</sequence>
<evidence type="ECO:0000313" key="6">
    <source>
        <dbReference type="EMBL" id="KAE9208140.1"/>
    </source>
</evidence>
<gene>
    <name evidence="6" type="ORF">PF005_g12324</name>
    <name evidence="5" type="ORF">PF006_g8102</name>
    <name evidence="4" type="ORF">PF007_g12610</name>
    <name evidence="2" type="ORF">PF009_g13230</name>
    <name evidence="3" type="ORF">PF011_g14628</name>
</gene>
<evidence type="ECO:0008006" key="12">
    <source>
        <dbReference type="Google" id="ProtNLM"/>
    </source>
</evidence>
<dbReference type="GO" id="GO:0003676">
    <property type="term" value="F:nucleic acid binding"/>
    <property type="evidence" value="ECO:0007669"/>
    <property type="project" value="InterPro"/>
</dbReference>
<dbReference type="Pfam" id="PF14223">
    <property type="entry name" value="Retrotran_gag_2"/>
    <property type="match status" value="1"/>
</dbReference>
<evidence type="ECO:0000313" key="8">
    <source>
        <dbReference type="Proteomes" id="UP000433483"/>
    </source>
</evidence>
<feature type="region of interest" description="Disordered" evidence="1">
    <location>
        <begin position="92"/>
        <end position="118"/>
    </location>
</feature>
<dbReference type="EMBL" id="QXFW01000953">
    <property type="protein sequence ID" value="KAE8999437.1"/>
    <property type="molecule type" value="Genomic_DNA"/>
</dbReference>
<feature type="region of interest" description="Disordered" evidence="1">
    <location>
        <begin position="336"/>
        <end position="408"/>
    </location>
</feature>
<name>A0A6A3F3N5_9STRA</name>